<reference evidence="1" key="1">
    <citation type="submission" date="2021-06" db="EMBL/GenBank/DDBJ databases">
        <authorList>
            <person name="Kallberg Y."/>
            <person name="Tangrot J."/>
            <person name="Rosling A."/>
        </authorList>
    </citation>
    <scope>NUCLEOTIDE SEQUENCE</scope>
    <source>
        <strain evidence="1">IL203A</strain>
    </source>
</reference>
<dbReference type="EMBL" id="CAJVPU010052176">
    <property type="protein sequence ID" value="CAG8762700.1"/>
    <property type="molecule type" value="Genomic_DNA"/>
</dbReference>
<evidence type="ECO:0000313" key="1">
    <source>
        <dbReference type="EMBL" id="CAG8762700.1"/>
    </source>
</evidence>
<organism evidence="1 2">
    <name type="scientific">Dentiscutata heterogama</name>
    <dbReference type="NCBI Taxonomy" id="1316150"/>
    <lineage>
        <taxon>Eukaryota</taxon>
        <taxon>Fungi</taxon>
        <taxon>Fungi incertae sedis</taxon>
        <taxon>Mucoromycota</taxon>
        <taxon>Glomeromycotina</taxon>
        <taxon>Glomeromycetes</taxon>
        <taxon>Diversisporales</taxon>
        <taxon>Gigasporaceae</taxon>
        <taxon>Dentiscutata</taxon>
    </lineage>
</organism>
<proteinExistence type="predicted"/>
<gene>
    <name evidence="1" type="ORF">DHETER_LOCUS15362</name>
</gene>
<comment type="caution">
    <text evidence="1">The sequence shown here is derived from an EMBL/GenBank/DDBJ whole genome shotgun (WGS) entry which is preliminary data.</text>
</comment>
<feature type="non-terminal residue" evidence="1">
    <location>
        <position position="1"/>
    </location>
</feature>
<feature type="non-terminal residue" evidence="1">
    <location>
        <position position="205"/>
    </location>
</feature>
<dbReference type="Proteomes" id="UP000789702">
    <property type="component" value="Unassembled WGS sequence"/>
</dbReference>
<keyword evidence="2" id="KW-1185">Reference proteome</keyword>
<accession>A0ACA9QQV3</accession>
<name>A0ACA9QQV3_9GLOM</name>
<protein>
    <submittedName>
        <fullName evidence="1">1600_t:CDS:1</fullName>
    </submittedName>
</protein>
<evidence type="ECO:0000313" key="2">
    <source>
        <dbReference type="Proteomes" id="UP000789702"/>
    </source>
</evidence>
<sequence length="205" mass="23033">AVSSPSKPEIKLDSNSQYTQLVSDSSQIVYAAADLAHVRCAKLIAVRADQNAQLNQKDFYRLFNVTWAFVLECESLCGRMCYGLRGTIISQAKAFLTHFHMEKTKQEATLVENEQWIQAGVPIDFQRIVDRIIAASTEGLSIFKDSLFDHLTPPASPVYPPSDTQSGHNNDVANGTDEKDRIQNNQPVQSSNRHIFVEDRKFFLV</sequence>